<dbReference type="RefSeq" id="XP_023461177.1">
    <property type="nucleotide sequence ID" value="XM_023607128.1"/>
</dbReference>
<feature type="domain" description="Phosphatidic acid phosphatase type 2/haloperoxidase" evidence="7">
    <location>
        <begin position="58"/>
        <end position="170"/>
    </location>
</feature>
<organism evidence="8 9">
    <name type="scientific">Rhizopus microsporus ATCC 52813</name>
    <dbReference type="NCBI Taxonomy" id="1340429"/>
    <lineage>
        <taxon>Eukaryota</taxon>
        <taxon>Fungi</taxon>
        <taxon>Fungi incertae sedis</taxon>
        <taxon>Mucoromycota</taxon>
        <taxon>Mucoromycotina</taxon>
        <taxon>Mucoromycetes</taxon>
        <taxon>Mucorales</taxon>
        <taxon>Mucorineae</taxon>
        <taxon>Rhizopodaceae</taxon>
        <taxon>Rhizopus</taxon>
    </lineage>
</organism>
<comment type="catalytic activity">
    <reaction evidence="6">
        <text>a di-trans,poly-cis-dolichyl diphosphate + H2O = a di-trans,poly-cis-dolichyl phosphate + phosphate + H(+)</text>
        <dbReference type="Rhea" id="RHEA:14385"/>
        <dbReference type="Rhea" id="RHEA-COMP:19498"/>
        <dbReference type="Rhea" id="RHEA-COMP:19506"/>
        <dbReference type="ChEBI" id="CHEBI:15377"/>
        <dbReference type="ChEBI" id="CHEBI:15378"/>
        <dbReference type="ChEBI" id="CHEBI:43474"/>
        <dbReference type="ChEBI" id="CHEBI:57497"/>
        <dbReference type="ChEBI" id="CHEBI:57683"/>
        <dbReference type="EC" id="3.6.1.43"/>
    </reaction>
</comment>
<dbReference type="PANTHER" id="PTHR11247">
    <property type="entry name" value="PALMITOYL-PROTEIN THIOESTERASE/DOLICHYLDIPHOSPHATASE 1"/>
    <property type="match status" value="1"/>
</dbReference>
<sequence length="223" mass="25442">MTISCHSNEGHALASISLTHVYFDPQDKISYAFAYITLAPIAILVFYASVIVSRREMAGILMLLGQLLNEVINYLLKEAIEQERPYAHLGDGYGMPSSHSQFIWYFAVYGALYLMKNISFHQSIRKVLISNLMLLLAILVSISRVYLGYHTLNQVIAGSCIGTCFGICWFALVQLIYSTGIIDTIIDSPLAKMIYLKDMRMIDNVVEWEYQQWEKANKRQKQH</sequence>
<keyword evidence="9" id="KW-1185">Reference proteome</keyword>
<protein>
    <recommendedName>
        <fullName evidence="6">Dolichyldiphosphatase</fullName>
        <ecNumber evidence="6">3.6.1.43</ecNumber>
    </recommendedName>
</protein>
<keyword evidence="6" id="KW-0256">Endoplasmic reticulum</keyword>
<dbReference type="EMBL" id="KZ303875">
    <property type="protein sequence ID" value="PHZ07469.1"/>
    <property type="molecule type" value="Genomic_DNA"/>
</dbReference>
<dbReference type="Pfam" id="PF01569">
    <property type="entry name" value="PAP2"/>
    <property type="match status" value="1"/>
</dbReference>
<dbReference type="InterPro" id="IPR000326">
    <property type="entry name" value="PAP2/HPO"/>
</dbReference>
<name>A0A2G4SFB9_RHIZD</name>
<feature type="transmembrane region" description="Helical" evidence="6">
    <location>
        <begin position="127"/>
        <end position="149"/>
    </location>
</feature>
<dbReference type="GO" id="GO:0005789">
    <property type="term" value="C:endoplasmic reticulum membrane"/>
    <property type="evidence" value="ECO:0007669"/>
    <property type="project" value="UniProtKB-SubCell"/>
</dbReference>
<evidence type="ECO:0000256" key="4">
    <source>
        <dbReference type="ARBA" id="ARBA00022989"/>
    </source>
</evidence>
<dbReference type="SMART" id="SM00014">
    <property type="entry name" value="acidPPc"/>
    <property type="match status" value="1"/>
</dbReference>
<dbReference type="GO" id="GO:0047874">
    <property type="term" value="F:dolichyldiphosphatase activity"/>
    <property type="evidence" value="ECO:0007669"/>
    <property type="project" value="UniProtKB-UniRule"/>
</dbReference>
<comment type="similarity">
    <text evidence="6">Belongs to the dolichyldiphosphatase family.</text>
</comment>
<dbReference type="AlphaFoldDB" id="A0A2G4SFB9"/>
<dbReference type="PANTHER" id="PTHR11247:SF1">
    <property type="entry name" value="DOLICHYLDIPHOSPHATASE 1"/>
    <property type="match status" value="1"/>
</dbReference>
<comment type="function">
    <text evidence="6">Required for efficient N-glycosylation. Necessary for maintaining optimal levels of dolichol-linked oligosaccharides. Hydrolyzes dolichyl pyrophosphate at a very high rate and dolichyl monophosphate at a much lower rate. Does not act on phosphatidate.</text>
</comment>
<evidence type="ECO:0000313" key="8">
    <source>
        <dbReference type="EMBL" id="PHZ07469.1"/>
    </source>
</evidence>
<dbReference type="UniPathway" id="UPA00378"/>
<keyword evidence="5 6" id="KW-0472">Membrane</keyword>
<evidence type="ECO:0000256" key="1">
    <source>
        <dbReference type="ARBA" id="ARBA00004141"/>
    </source>
</evidence>
<evidence type="ECO:0000259" key="7">
    <source>
        <dbReference type="SMART" id="SM00014"/>
    </source>
</evidence>
<dbReference type="InterPro" id="IPR036938">
    <property type="entry name" value="PAP2/HPO_sf"/>
</dbReference>
<feature type="transmembrane region" description="Helical" evidence="6">
    <location>
        <begin position="96"/>
        <end position="115"/>
    </location>
</feature>
<feature type="transmembrane region" description="Helical" evidence="6">
    <location>
        <begin position="155"/>
        <end position="177"/>
    </location>
</feature>
<dbReference type="SUPFAM" id="SSF48317">
    <property type="entry name" value="Acid phosphatase/Vanadium-dependent haloperoxidase"/>
    <property type="match status" value="1"/>
</dbReference>
<proteinExistence type="inferred from homology"/>
<evidence type="ECO:0000256" key="2">
    <source>
        <dbReference type="ARBA" id="ARBA00022692"/>
    </source>
</evidence>
<dbReference type="GO" id="GO:0006487">
    <property type="term" value="P:protein N-linked glycosylation"/>
    <property type="evidence" value="ECO:0007669"/>
    <property type="project" value="UniProtKB-UniRule"/>
</dbReference>
<feature type="transmembrane region" description="Helical" evidence="6">
    <location>
        <begin position="29"/>
        <end position="50"/>
    </location>
</feature>
<dbReference type="Gene3D" id="1.20.144.10">
    <property type="entry name" value="Phosphatidic acid phosphatase type 2/haloperoxidase"/>
    <property type="match status" value="1"/>
</dbReference>
<comment type="pathway">
    <text evidence="6">Protein modification; protein glycosylation.</text>
</comment>
<dbReference type="CDD" id="cd03382">
    <property type="entry name" value="PAP2_dolichyldiphosphatase"/>
    <property type="match status" value="1"/>
</dbReference>
<keyword evidence="2 6" id="KW-0812">Transmembrane</keyword>
<dbReference type="Proteomes" id="UP000242254">
    <property type="component" value="Unassembled WGS sequence"/>
</dbReference>
<evidence type="ECO:0000313" key="9">
    <source>
        <dbReference type="Proteomes" id="UP000242254"/>
    </source>
</evidence>
<dbReference type="GO" id="GO:0008610">
    <property type="term" value="P:lipid biosynthetic process"/>
    <property type="evidence" value="ECO:0007669"/>
    <property type="project" value="TreeGrafter"/>
</dbReference>
<keyword evidence="3 6" id="KW-0378">Hydrolase</keyword>
<comment type="subcellular location">
    <subcellularLocation>
        <location evidence="6">Endoplasmic reticulum membrane</location>
        <topology evidence="6">Multi-pass membrane protein</topology>
    </subcellularLocation>
    <subcellularLocation>
        <location evidence="1">Membrane</location>
        <topology evidence="1">Multi-pass membrane protein</topology>
    </subcellularLocation>
</comment>
<dbReference type="EC" id="3.6.1.43" evidence="6"/>
<dbReference type="InterPro" id="IPR039667">
    <property type="entry name" value="Dolichyldiphosphatase_PAP2"/>
</dbReference>
<evidence type="ECO:0000256" key="6">
    <source>
        <dbReference type="RuleBase" id="RU367078"/>
    </source>
</evidence>
<dbReference type="STRING" id="1340429.A0A2G4SFB9"/>
<reference evidence="8 9" key="1">
    <citation type="journal article" date="2016" name="Proc. Natl. Acad. Sci. U.S.A.">
        <title>Lipid metabolic changes in an early divergent fungus govern the establishment of a mutualistic symbiosis with endobacteria.</title>
        <authorList>
            <person name="Lastovetsky O.A."/>
            <person name="Gaspar M.L."/>
            <person name="Mondo S.J."/>
            <person name="LaButti K.M."/>
            <person name="Sandor L."/>
            <person name="Grigoriev I.V."/>
            <person name="Henry S.A."/>
            <person name="Pawlowska T.E."/>
        </authorList>
    </citation>
    <scope>NUCLEOTIDE SEQUENCE [LARGE SCALE GENOMIC DNA]</scope>
    <source>
        <strain evidence="8 9">ATCC 52813</strain>
    </source>
</reference>
<evidence type="ECO:0000256" key="3">
    <source>
        <dbReference type="ARBA" id="ARBA00022801"/>
    </source>
</evidence>
<dbReference type="GeneID" id="35438118"/>
<keyword evidence="4 6" id="KW-1133">Transmembrane helix</keyword>
<accession>A0A2G4SFB9</accession>
<evidence type="ECO:0000256" key="5">
    <source>
        <dbReference type="ARBA" id="ARBA00023136"/>
    </source>
</evidence>
<gene>
    <name evidence="8" type="ORF">RHIMIDRAFT_209257</name>
</gene>